<dbReference type="PANTHER" id="PTHR12375">
    <property type="entry name" value="RNA-BINDING PROTEIN LUC7-RELATED"/>
    <property type="match status" value="1"/>
</dbReference>
<accession>A0AAD1XEW8</accession>
<name>A0AAD1XEW8_EUPCR</name>
<gene>
    <name evidence="4" type="ORF">ECRASSUSDP1_LOCUS10764</name>
</gene>
<feature type="region of interest" description="Disordered" evidence="3">
    <location>
        <begin position="341"/>
        <end position="419"/>
    </location>
</feature>
<dbReference type="Pfam" id="PF03194">
    <property type="entry name" value="LUC7"/>
    <property type="match status" value="1"/>
</dbReference>
<comment type="caution">
    <text evidence="4">The sequence shown here is derived from an EMBL/GenBank/DDBJ whole genome shotgun (WGS) entry which is preliminary data.</text>
</comment>
<dbReference type="AlphaFoldDB" id="A0AAD1XEW8"/>
<dbReference type="GO" id="GO:0003729">
    <property type="term" value="F:mRNA binding"/>
    <property type="evidence" value="ECO:0007669"/>
    <property type="project" value="InterPro"/>
</dbReference>
<feature type="compositionally biased region" description="Basic and acidic residues" evidence="3">
    <location>
        <begin position="379"/>
        <end position="408"/>
    </location>
</feature>
<proteinExistence type="inferred from homology"/>
<dbReference type="GO" id="GO:0006376">
    <property type="term" value="P:mRNA splice site recognition"/>
    <property type="evidence" value="ECO:0007669"/>
    <property type="project" value="InterPro"/>
</dbReference>
<organism evidence="4 5">
    <name type="scientific">Euplotes crassus</name>
    <dbReference type="NCBI Taxonomy" id="5936"/>
    <lineage>
        <taxon>Eukaryota</taxon>
        <taxon>Sar</taxon>
        <taxon>Alveolata</taxon>
        <taxon>Ciliophora</taxon>
        <taxon>Intramacronucleata</taxon>
        <taxon>Spirotrichea</taxon>
        <taxon>Hypotrichia</taxon>
        <taxon>Euplotida</taxon>
        <taxon>Euplotidae</taxon>
        <taxon>Moneuplotes</taxon>
    </lineage>
</organism>
<keyword evidence="2" id="KW-0175">Coiled coil</keyword>
<dbReference type="InterPro" id="IPR004882">
    <property type="entry name" value="Luc7-rel"/>
</dbReference>
<reference evidence="4" key="1">
    <citation type="submission" date="2023-07" db="EMBL/GenBank/DDBJ databases">
        <authorList>
            <consortium name="AG Swart"/>
            <person name="Singh M."/>
            <person name="Singh A."/>
            <person name="Seah K."/>
            <person name="Emmerich C."/>
        </authorList>
    </citation>
    <scope>NUCLEOTIDE SEQUENCE</scope>
    <source>
        <strain evidence="4">DP1</strain>
    </source>
</reference>
<dbReference type="EMBL" id="CAMPGE010010614">
    <property type="protein sequence ID" value="CAI2369463.1"/>
    <property type="molecule type" value="Genomic_DNA"/>
</dbReference>
<evidence type="ECO:0000313" key="5">
    <source>
        <dbReference type="Proteomes" id="UP001295684"/>
    </source>
</evidence>
<protein>
    <submittedName>
        <fullName evidence="4">Uncharacterized protein</fullName>
    </submittedName>
</protein>
<evidence type="ECO:0000313" key="4">
    <source>
        <dbReference type="EMBL" id="CAI2369463.1"/>
    </source>
</evidence>
<evidence type="ECO:0000256" key="3">
    <source>
        <dbReference type="SAM" id="MobiDB-lite"/>
    </source>
</evidence>
<evidence type="ECO:0000256" key="2">
    <source>
        <dbReference type="SAM" id="Coils"/>
    </source>
</evidence>
<comment type="similarity">
    <text evidence="1">Belongs to the Luc7 family.</text>
</comment>
<dbReference type="Proteomes" id="UP001295684">
    <property type="component" value="Unassembled WGS sequence"/>
</dbReference>
<evidence type="ECO:0000256" key="1">
    <source>
        <dbReference type="ARBA" id="ARBA00005655"/>
    </source>
</evidence>
<sequence>MESLAEDLDNLMGKDRNNPLHIRVKKRDHFDDNDVCKYHLVAFCPHDLFPNTKADLGRCQKRHDKFFKEMFKNDPNMEYYERKYERELVDCLERIIFKVDEKIRKSLSRLDAPIPETYQKLNERIGQPNEVRNNLIDQIASLNEKINFFLEDAERKGEDGLIDESEALFKEIEDMKAKKAELETQLEMNVSKKQMTVCEVCGAMQSATDTDKRLTTHLEGKQHMGYAKVRNCLAELKEKFNEYRAKKEREGRRERTPSPGARRRKRDYEENEDFDPSKLIRNYSSAKAGTGANMPEDSTITIAKYASSILELNKGSIGVPVEAPDFEAIRQEKERRRIAWEKEHGYVNGQPPPGSRGGFNRRGRGGVGFGGRGRGGGRGGRDNYDDRRRDRNGGYDRDRNGGYDRDRSGGYNRDQRRRY</sequence>
<feature type="region of interest" description="Disordered" evidence="3">
    <location>
        <begin position="245"/>
        <end position="276"/>
    </location>
</feature>
<feature type="compositionally biased region" description="Basic and acidic residues" evidence="3">
    <location>
        <begin position="245"/>
        <end position="256"/>
    </location>
</feature>
<feature type="coiled-coil region" evidence="2">
    <location>
        <begin position="132"/>
        <end position="192"/>
    </location>
</feature>
<feature type="compositionally biased region" description="Gly residues" evidence="3">
    <location>
        <begin position="365"/>
        <end position="378"/>
    </location>
</feature>
<keyword evidence="5" id="KW-1185">Reference proteome</keyword>
<dbReference type="GO" id="GO:0005685">
    <property type="term" value="C:U1 snRNP"/>
    <property type="evidence" value="ECO:0007669"/>
    <property type="project" value="InterPro"/>
</dbReference>